<evidence type="ECO:0000313" key="2">
    <source>
        <dbReference type="Proteomes" id="UP001230207"/>
    </source>
</evidence>
<evidence type="ECO:0008006" key="3">
    <source>
        <dbReference type="Google" id="ProtNLM"/>
    </source>
</evidence>
<comment type="caution">
    <text evidence="1">The sequence shown here is derived from an EMBL/GenBank/DDBJ whole genome shotgun (WGS) entry which is preliminary data.</text>
</comment>
<protein>
    <recommendedName>
        <fullName evidence="3">Transposase</fullName>
    </recommendedName>
</protein>
<dbReference type="Proteomes" id="UP001230207">
    <property type="component" value="Unassembled WGS sequence"/>
</dbReference>
<dbReference type="EMBL" id="JAUSVF010000001">
    <property type="protein sequence ID" value="MDQ0320009.1"/>
    <property type="molecule type" value="Genomic_DNA"/>
</dbReference>
<sequence length="39" mass="4509">MSKGKQAPIIEVQRERWVLDGNVEISRSFEVTTARHPRS</sequence>
<organism evidence="1 2">
    <name type="scientific">Pararhizobium capsulatum DSM 1112</name>
    <dbReference type="NCBI Taxonomy" id="1121113"/>
    <lineage>
        <taxon>Bacteria</taxon>
        <taxon>Pseudomonadati</taxon>
        <taxon>Pseudomonadota</taxon>
        <taxon>Alphaproteobacteria</taxon>
        <taxon>Hyphomicrobiales</taxon>
        <taxon>Rhizobiaceae</taxon>
        <taxon>Rhizobium/Agrobacterium group</taxon>
        <taxon>Pararhizobium</taxon>
    </lineage>
</organism>
<evidence type="ECO:0000313" key="1">
    <source>
        <dbReference type="EMBL" id="MDQ0320009.1"/>
    </source>
</evidence>
<accession>A0ABU0BP31</accession>
<proteinExistence type="predicted"/>
<name>A0ABU0BP31_9HYPH</name>
<keyword evidence="2" id="KW-1185">Reference proteome</keyword>
<reference evidence="1 2" key="1">
    <citation type="submission" date="2023-07" db="EMBL/GenBank/DDBJ databases">
        <title>Genomic Encyclopedia of Type Strains, Phase IV (KMG-IV): sequencing the most valuable type-strain genomes for metagenomic binning, comparative biology and taxonomic classification.</title>
        <authorList>
            <person name="Goeker M."/>
        </authorList>
    </citation>
    <scope>NUCLEOTIDE SEQUENCE [LARGE SCALE GENOMIC DNA]</scope>
    <source>
        <strain evidence="1 2">DSM 1112</strain>
    </source>
</reference>
<gene>
    <name evidence="1" type="ORF">QO002_002147</name>
</gene>